<protein>
    <submittedName>
        <fullName evidence="2">Uncharacterized protein</fullName>
    </submittedName>
</protein>
<evidence type="ECO:0000313" key="2">
    <source>
        <dbReference type="EMBL" id="KAG0570211.1"/>
    </source>
</evidence>
<dbReference type="Proteomes" id="UP000822688">
    <property type="component" value="Chromosome 6"/>
</dbReference>
<dbReference type="AlphaFoldDB" id="A0A8T0HEM1"/>
<dbReference type="EMBL" id="CM026427">
    <property type="protein sequence ID" value="KAG0570211.1"/>
    <property type="molecule type" value="Genomic_DNA"/>
</dbReference>
<comment type="caution">
    <text evidence="2">The sequence shown here is derived from an EMBL/GenBank/DDBJ whole genome shotgun (WGS) entry which is preliminary data.</text>
</comment>
<sequence length="71" mass="7808">MKQKESWQLTDFSPQTLHFEVGPSTCKKRRYNSSPRESSCRPGTGLSRASSRLLLGLSLDGGCHAPCGLVR</sequence>
<evidence type="ECO:0000313" key="3">
    <source>
        <dbReference type="Proteomes" id="UP000822688"/>
    </source>
</evidence>
<proteinExistence type="predicted"/>
<reference evidence="2 3" key="1">
    <citation type="submission" date="2020-06" db="EMBL/GenBank/DDBJ databases">
        <title>WGS assembly of Ceratodon purpureus strain R40.</title>
        <authorList>
            <person name="Carey S.B."/>
            <person name="Jenkins J."/>
            <person name="Shu S."/>
            <person name="Lovell J.T."/>
            <person name="Sreedasyam A."/>
            <person name="Maumus F."/>
            <person name="Tiley G.P."/>
            <person name="Fernandez-Pozo N."/>
            <person name="Barry K."/>
            <person name="Chen C."/>
            <person name="Wang M."/>
            <person name="Lipzen A."/>
            <person name="Daum C."/>
            <person name="Saski C.A."/>
            <person name="Payton A.C."/>
            <person name="Mcbreen J.C."/>
            <person name="Conrad R.E."/>
            <person name="Kollar L.M."/>
            <person name="Olsson S."/>
            <person name="Huttunen S."/>
            <person name="Landis J.B."/>
            <person name="Wickett N.J."/>
            <person name="Johnson M.G."/>
            <person name="Rensing S.A."/>
            <person name="Grimwood J."/>
            <person name="Schmutz J."/>
            <person name="Mcdaniel S.F."/>
        </authorList>
    </citation>
    <scope>NUCLEOTIDE SEQUENCE [LARGE SCALE GENOMIC DNA]</scope>
    <source>
        <strain evidence="2 3">R40</strain>
    </source>
</reference>
<evidence type="ECO:0000256" key="1">
    <source>
        <dbReference type="SAM" id="MobiDB-lite"/>
    </source>
</evidence>
<accession>A0A8T0HEM1</accession>
<organism evidence="2 3">
    <name type="scientific">Ceratodon purpureus</name>
    <name type="common">Fire moss</name>
    <name type="synonym">Dicranum purpureum</name>
    <dbReference type="NCBI Taxonomy" id="3225"/>
    <lineage>
        <taxon>Eukaryota</taxon>
        <taxon>Viridiplantae</taxon>
        <taxon>Streptophyta</taxon>
        <taxon>Embryophyta</taxon>
        <taxon>Bryophyta</taxon>
        <taxon>Bryophytina</taxon>
        <taxon>Bryopsida</taxon>
        <taxon>Dicranidae</taxon>
        <taxon>Pseudoditrichales</taxon>
        <taxon>Ditrichaceae</taxon>
        <taxon>Ceratodon</taxon>
    </lineage>
</organism>
<gene>
    <name evidence="2" type="ORF">KC19_6G144400</name>
</gene>
<keyword evidence="3" id="KW-1185">Reference proteome</keyword>
<name>A0A8T0HEM1_CERPU</name>
<feature type="region of interest" description="Disordered" evidence="1">
    <location>
        <begin position="26"/>
        <end position="47"/>
    </location>
</feature>